<keyword evidence="2 12" id="KW-0808">Transferase</keyword>
<evidence type="ECO:0000313" key="14">
    <source>
        <dbReference type="EMBL" id="PVH19675.1"/>
    </source>
</evidence>
<comment type="similarity">
    <text evidence="10">Belongs to the DHHC palmitoyltransferase family. SWF1 subfamily.</text>
</comment>
<feature type="domain" description="Palmitoyltransferase DHHC" evidence="13">
    <location>
        <begin position="36"/>
        <end position="168"/>
    </location>
</feature>
<proteinExistence type="inferred from homology"/>
<evidence type="ECO:0000256" key="9">
    <source>
        <dbReference type="ARBA" id="ARBA00023315"/>
    </source>
</evidence>
<dbReference type="PANTHER" id="PTHR22883">
    <property type="entry name" value="ZINC FINGER DHHC DOMAIN CONTAINING PROTEIN"/>
    <property type="match status" value="1"/>
</dbReference>
<dbReference type="GO" id="GO:0019706">
    <property type="term" value="F:protein-cysteine S-palmitoyltransferase activity"/>
    <property type="evidence" value="ECO:0007669"/>
    <property type="project" value="UniProtKB-EC"/>
</dbReference>
<evidence type="ECO:0000256" key="7">
    <source>
        <dbReference type="ARBA" id="ARBA00023139"/>
    </source>
</evidence>
<keyword evidence="8" id="KW-0449">Lipoprotein</keyword>
<dbReference type="InterPro" id="IPR039859">
    <property type="entry name" value="PFA4/ZDH16/20/ERF2-like"/>
</dbReference>
<keyword evidence="9 12" id="KW-0012">Acyltransferase</keyword>
<feature type="transmembrane region" description="Helical" evidence="12">
    <location>
        <begin position="79"/>
        <end position="101"/>
    </location>
</feature>
<evidence type="ECO:0000259" key="13">
    <source>
        <dbReference type="Pfam" id="PF01529"/>
    </source>
</evidence>
<comment type="domain">
    <text evidence="12">The DHHC domain is required for palmitoyltransferase activity.</text>
</comment>
<protein>
    <recommendedName>
        <fullName evidence="12">Palmitoyltransferase</fullName>
        <ecNumber evidence="12">2.3.1.225</ecNumber>
    </recommendedName>
</protein>
<keyword evidence="7" id="KW-0564">Palmitate</keyword>
<sequence length="261" mass="30329">MAATALVTFTDPGKVTALNAEHASVVFRTNGLIFFEKHCYTCNLPKPARSKHCSTCNKCVLLYDHHCLWVNNCIGLRNYRWFIAYLASNMNLMAYGGVLCYKQLRHQKQLHYLEWGWWKFITSSTENNRISGILAILTAIFVPITSFFTILHIRYMYLGVTTNEADKWGDIEHLVRLGALYYVDELQQYAEQATMRDTDGSFTRAYLNLEDDSIFFTADEEQKYTLRKISSMEDDLINIYDKGFWNNVQERVIHVPQISNI</sequence>
<evidence type="ECO:0000256" key="1">
    <source>
        <dbReference type="ARBA" id="ARBA00004477"/>
    </source>
</evidence>
<evidence type="ECO:0000256" key="5">
    <source>
        <dbReference type="ARBA" id="ARBA00022989"/>
    </source>
</evidence>
<dbReference type="EMBL" id="PKFO01000002">
    <property type="protein sequence ID" value="PVH19675.1"/>
    <property type="molecule type" value="Genomic_DNA"/>
</dbReference>
<keyword evidence="6 12" id="KW-0472">Membrane</keyword>
<dbReference type="GO" id="GO:0005789">
    <property type="term" value="C:endoplasmic reticulum membrane"/>
    <property type="evidence" value="ECO:0007669"/>
    <property type="project" value="UniProtKB-SubCell"/>
</dbReference>
<comment type="subcellular location">
    <subcellularLocation>
        <location evidence="1">Endoplasmic reticulum membrane</location>
        <topology evidence="1">Multi-pass membrane protein</topology>
    </subcellularLocation>
</comment>
<comment type="caution">
    <text evidence="14">The sequence shown here is derived from an EMBL/GenBank/DDBJ whole genome shotgun (WGS) entry which is preliminary data.</text>
</comment>
<dbReference type="VEuPathDB" id="FungiDB:CXQ85_003527"/>
<evidence type="ECO:0000256" key="11">
    <source>
        <dbReference type="ARBA" id="ARBA00048048"/>
    </source>
</evidence>
<dbReference type="GO" id="GO:0005794">
    <property type="term" value="C:Golgi apparatus"/>
    <property type="evidence" value="ECO:0007669"/>
    <property type="project" value="TreeGrafter"/>
</dbReference>
<evidence type="ECO:0000256" key="2">
    <source>
        <dbReference type="ARBA" id="ARBA00022679"/>
    </source>
</evidence>
<accession>A0A2V1APH8</accession>
<feature type="transmembrane region" description="Helical" evidence="12">
    <location>
        <begin position="133"/>
        <end position="157"/>
    </location>
</feature>
<reference evidence="14 15" key="1">
    <citation type="submission" date="2017-12" db="EMBL/GenBank/DDBJ databases">
        <title>Genome Sequence of a Multidrug-Resistant Candida haemulonii Isolate from a Patient with Chronic Leg Ulcers in Israel.</title>
        <authorList>
            <person name="Chow N.A."/>
            <person name="Gade L."/>
            <person name="Batra D."/>
            <person name="Rowe L.A."/>
            <person name="Ben-Ami R."/>
            <person name="Loparev V.N."/>
            <person name="Litvintseva A.P."/>
        </authorList>
    </citation>
    <scope>NUCLEOTIDE SEQUENCE [LARGE SCALE GENOMIC DNA]</scope>
    <source>
        <strain evidence="14 15">B11899</strain>
    </source>
</reference>
<organism evidence="14 15">
    <name type="scientific">Candidozyma haemuli</name>
    <dbReference type="NCBI Taxonomy" id="45357"/>
    <lineage>
        <taxon>Eukaryota</taxon>
        <taxon>Fungi</taxon>
        <taxon>Dikarya</taxon>
        <taxon>Ascomycota</taxon>
        <taxon>Saccharomycotina</taxon>
        <taxon>Pichiomycetes</taxon>
        <taxon>Metschnikowiaceae</taxon>
        <taxon>Candidozyma</taxon>
    </lineage>
</organism>
<evidence type="ECO:0000313" key="15">
    <source>
        <dbReference type="Proteomes" id="UP000244309"/>
    </source>
</evidence>
<name>A0A2V1APH8_9ASCO</name>
<dbReference type="EC" id="2.3.1.225" evidence="12"/>
<dbReference type="PANTHER" id="PTHR22883:SF489">
    <property type="entry name" value="PALMITOYLTRANSFERASE SWF1"/>
    <property type="match status" value="1"/>
</dbReference>
<dbReference type="PROSITE" id="PS50216">
    <property type="entry name" value="DHHC"/>
    <property type="match status" value="1"/>
</dbReference>
<dbReference type="Proteomes" id="UP000244309">
    <property type="component" value="Unassembled WGS sequence"/>
</dbReference>
<evidence type="ECO:0000256" key="8">
    <source>
        <dbReference type="ARBA" id="ARBA00023288"/>
    </source>
</evidence>
<keyword evidence="4" id="KW-0256">Endoplasmic reticulum</keyword>
<keyword evidence="15" id="KW-1185">Reference proteome</keyword>
<dbReference type="Pfam" id="PF01529">
    <property type="entry name" value="DHHC"/>
    <property type="match status" value="1"/>
</dbReference>
<comment type="catalytic activity">
    <reaction evidence="11 12">
        <text>L-cysteinyl-[protein] + hexadecanoyl-CoA = S-hexadecanoyl-L-cysteinyl-[protein] + CoA</text>
        <dbReference type="Rhea" id="RHEA:36683"/>
        <dbReference type="Rhea" id="RHEA-COMP:10131"/>
        <dbReference type="Rhea" id="RHEA-COMP:11032"/>
        <dbReference type="ChEBI" id="CHEBI:29950"/>
        <dbReference type="ChEBI" id="CHEBI:57287"/>
        <dbReference type="ChEBI" id="CHEBI:57379"/>
        <dbReference type="ChEBI" id="CHEBI:74151"/>
        <dbReference type="EC" id="2.3.1.225"/>
    </reaction>
</comment>
<keyword evidence="5 12" id="KW-1133">Transmembrane helix</keyword>
<evidence type="ECO:0000256" key="10">
    <source>
        <dbReference type="ARBA" id="ARBA00038463"/>
    </source>
</evidence>
<dbReference type="GeneID" id="37008857"/>
<dbReference type="STRING" id="45357.A0A2V1APH8"/>
<dbReference type="OrthoDB" id="9909019at2759"/>
<keyword evidence="3 12" id="KW-0812">Transmembrane</keyword>
<dbReference type="RefSeq" id="XP_025340615.1">
    <property type="nucleotide sequence ID" value="XM_025487167.1"/>
</dbReference>
<evidence type="ECO:0000256" key="6">
    <source>
        <dbReference type="ARBA" id="ARBA00023136"/>
    </source>
</evidence>
<dbReference type="InterPro" id="IPR001594">
    <property type="entry name" value="Palmitoyltrfase_DHHC"/>
</dbReference>
<evidence type="ECO:0000256" key="12">
    <source>
        <dbReference type="RuleBase" id="RU079119"/>
    </source>
</evidence>
<dbReference type="AlphaFoldDB" id="A0A2V1APH8"/>
<evidence type="ECO:0000256" key="3">
    <source>
        <dbReference type="ARBA" id="ARBA00022692"/>
    </source>
</evidence>
<dbReference type="GO" id="GO:0006612">
    <property type="term" value="P:protein targeting to membrane"/>
    <property type="evidence" value="ECO:0007669"/>
    <property type="project" value="TreeGrafter"/>
</dbReference>
<gene>
    <name evidence="14" type="ORF">CXQ85_003527</name>
</gene>
<evidence type="ECO:0000256" key="4">
    <source>
        <dbReference type="ARBA" id="ARBA00022824"/>
    </source>
</evidence>